<dbReference type="InterPro" id="IPR014940">
    <property type="entry name" value="BAAT_C"/>
</dbReference>
<evidence type="ECO:0000313" key="2">
    <source>
        <dbReference type="EMBL" id="SHJ90910.1"/>
    </source>
</evidence>
<protein>
    <submittedName>
        <fullName evidence="2">BAAT / Acyl-CoA thioester hydrolase C terminal</fullName>
    </submittedName>
</protein>
<accession>A0A1M6N5C8</accession>
<keyword evidence="2" id="KW-0378">Hydrolase</keyword>
<feature type="domain" description="BAAT/Acyl-CoA thioester hydrolase C-terminal" evidence="1">
    <location>
        <begin position="71"/>
        <end position="251"/>
    </location>
</feature>
<dbReference type="InterPro" id="IPR029058">
    <property type="entry name" value="AB_hydrolase_fold"/>
</dbReference>
<dbReference type="STRING" id="1121298.SAMN05444401_0097"/>
<name>A0A1M6N5C8_9CLOT</name>
<reference evidence="2 3" key="1">
    <citation type="submission" date="2016-11" db="EMBL/GenBank/DDBJ databases">
        <authorList>
            <person name="Jaros S."/>
            <person name="Januszkiewicz K."/>
            <person name="Wedrychowicz H."/>
        </authorList>
    </citation>
    <scope>NUCLEOTIDE SEQUENCE [LARGE SCALE GENOMIC DNA]</scope>
    <source>
        <strain evidence="2 3">DSM 21864</strain>
    </source>
</reference>
<dbReference type="SUPFAM" id="SSF53474">
    <property type="entry name" value="alpha/beta-Hydrolases"/>
    <property type="match status" value="1"/>
</dbReference>
<organism evidence="2 3">
    <name type="scientific">Clostridium amylolyticum</name>
    <dbReference type="NCBI Taxonomy" id="1121298"/>
    <lineage>
        <taxon>Bacteria</taxon>
        <taxon>Bacillati</taxon>
        <taxon>Bacillota</taxon>
        <taxon>Clostridia</taxon>
        <taxon>Eubacteriales</taxon>
        <taxon>Clostridiaceae</taxon>
        <taxon>Clostridium</taxon>
    </lineage>
</organism>
<dbReference type="AlphaFoldDB" id="A0A1M6N5C8"/>
<dbReference type="Proteomes" id="UP000184080">
    <property type="component" value="Unassembled WGS sequence"/>
</dbReference>
<evidence type="ECO:0000313" key="3">
    <source>
        <dbReference type="Proteomes" id="UP000184080"/>
    </source>
</evidence>
<dbReference type="GO" id="GO:0006631">
    <property type="term" value="P:fatty acid metabolic process"/>
    <property type="evidence" value="ECO:0007669"/>
    <property type="project" value="TreeGrafter"/>
</dbReference>
<proteinExistence type="predicted"/>
<keyword evidence="3" id="KW-1185">Reference proteome</keyword>
<evidence type="ECO:0000259" key="1">
    <source>
        <dbReference type="Pfam" id="PF08840"/>
    </source>
</evidence>
<dbReference type="Gene3D" id="3.40.50.1820">
    <property type="entry name" value="alpha/beta hydrolase"/>
    <property type="match status" value="1"/>
</dbReference>
<dbReference type="RefSeq" id="WP_073011689.1">
    <property type="nucleotide sequence ID" value="NZ_FQZO01000010.1"/>
</dbReference>
<gene>
    <name evidence="2" type="ORF">SAMN05444401_0097</name>
</gene>
<dbReference type="PANTHER" id="PTHR10824:SF4">
    <property type="entry name" value="ACYL-COENZYME A THIOESTERASE 1-LIKE"/>
    <property type="match status" value="1"/>
</dbReference>
<dbReference type="EMBL" id="FQZO01000010">
    <property type="protein sequence ID" value="SHJ90910.1"/>
    <property type="molecule type" value="Genomic_DNA"/>
</dbReference>
<dbReference type="PANTHER" id="PTHR10824">
    <property type="entry name" value="ACYL-COENZYME A THIOESTERASE-RELATED"/>
    <property type="match status" value="1"/>
</dbReference>
<dbReference type="GO" id="GO:0047617">
    <property type="term" value="F:fatty acyl-CoA hydrolase activity"/>
    <property type="evidence" value="ECO:0007669"/>
    <property type="project" value="TreeGrafter"/>
</dbReference>
<sequence length="297" mass="33858">MEVFTLEKDGFCGTYFKGEKHLEKAIIFMSGAGISQKLTESSASFLIKQGYSVLVLGFYKWKGMPKEMYGIPVEYVELAAKWLISFQEQKIEKIAIIGTSTGAGYALLSASLCPQISCVIAISPFDYVMEGSGKNFSRKYKSTYTYRKRDICFTPNIALDKGAHALIMEAKRDKRYGLRRTMRYVYDINPPIDESRILIENMKADVLLLAAKNDDFWPSDEAVPRMEKILSESNYPYKVKSIVYDKASHLLGNISGMSWVLKRLIRLVIIAEHKFPVECENARKDSVQQILSFLNEW</sequence>
<dbReference type="OrthoDB" id="8922993at2"/>
<dbReference type="GO" id="GO:0006637">
    <property type="term" value="P:acyl-CoA metabolic process"/>
    <property type="evidence" value="ECO:0007669"/>
    <property type="project" value="TreeGrafter"/>
</dbReference>
<dbReference type="Pfam" id="PF08840">
    <property type="entry name" value="BAAT_C"/>
    <property type="match status" value="1"/>
</dbReference>